<evidence type="ECO:0000256" key="3">
    <source>
        <dbReference type="ARBA" id="ARBA00006501"/>
    </source>
</evidence>
<dbReference type="RefSeq" id="WP_042277827.1">
    <property type="nucleotide sequence ID" value="NZ_BBML01000002.1"/>
</dbReference>
<feature type="binding site" description="axial binding residue" evidence="14">
    <location>
        <position position="103"/>
    </location>
    <ligand>
        <name>heme</name>
        <dbReference type="ChEBI" id="CHEBI:30413"/>
    </ligand>
    <ligandPart>
        <name>Fe</name>
        <dbReference type="ChEBI" id="CHEBI:18248"/>
    </ligandPart>
</feature>
<dbReference type="UniPathway" id="UPA00251">
    <property type="reaction ID" value="UER00324"/>
</dbReference>
<evidence type="ECO:0000256" key="6">
    <source>
        <dbReference type="ARBA" id="ARBA00022617"/>
    </source>
</evidence>
<comment type="caution">
    <text evidence="15">The sequence shown here is derived from an EMBL/GenBank/DDBJ whole genome shotgun (WGS) entry which is preliminary data.</text>
</comment>
<evidence type="ECO:0000256" key="13">
    <source>
        <dbReference type="ARBA" id="ARBA00048390"/>
    </source>
</evidence>
<accession>A0A2S7T3J3</accession>
<feature type="transmembrane region" description="Helical" evidence="14">
    <location>
        <begin position="68"/>
        <end position="94"/>
    </location>
</feature>
<dbReference type="GO" id="GO:0070818">
    <property type="term" value="F:protoporphyrinogen oxidase activity"/>
    <property type="evidence" value="ECO:0007669"/>
    <property type="project" value="UniProtKB-UniRule"/>
</dbReference>
<accession>A0A090Q466</accession>
<proteinExistence type="inferred from homology"/>
<feature type="transmembrane region" description="Helical" evidence="14">
    <location>
        <begin position="138"/>
        <end position="156"/>
    </location>
</feature>
<keyword evidence="8 14" id="KW-0479">Metal-binding</keyword>
<dbReference type="eggNOG" id="COG1981">
    <property type="taxonomic scope" value="Bacteria"/>
</dbReference>
<comment type="subcellular location">
    <subcellularLocation>
        <location evidence="1 14">Cell membrane</location>
        <topology evidence="1 14">Multi-pass membrane protein</topology>
    </subcellularLocation>
</comment>
<dbReference type="Pfam" id="PF03653">
    <property type="entry name" value="UPF0093"/>
    <property type="match status" value="1"/>
</dbReference>
<organism evidence="15 16">
    <name type="scientific">Nonlabens tegetincola</name>
    <dbReference type="NCBI Taxonomy" id="323273"/>
    <lineage>
        <taxon>Bacteria</taxon>
        <taxon>Pseudomonadati</taxon>
        <taxon>Bacteroidota</taxon>
        <taxon>Flavobacteriia</taxon>
        <taxon>Flavobacteriales</taxon>
        <taxon>Flavobacteriaceae</taxon>
        <taxon>Nonlabens</taxon>
    </lineage>
</organism>
<reference evidence="15" key="1">
    <citation type="journal article" date="2014" name="Genome Announc.">
        <title>Draft Genome Sequences of Marine Flavobacterium Nonlabens Strains NR17, NR24, NR27, NR32, NR33, and Ara13.</title>
        <authorList>
            <person name="Nakanishi M."/>
            <person name="Meirelles P."/>
            <person name="Suzuki R."/>
            <person name="Takatani N."/>
            <person name="Mino S."/>
            <person name="Suda W."/>
            <person name="Oshima K."/>
            <person name="Hattori M."/>
            <person name="Ohkuma M."/>
            <person name="Hosokawa M."/>
            <person name="Miyashita K."/>
            <person name="Thompson F.L."/>
            <person name="Niwa A."/>
            <person name="Sawabe T."/>
            <person name="Sawabe T."/>
        </authorList>
    </citation>
    <scope>NUCLEOTIDE SEQUENCE [LARGE SCALE GENOMIC DNA]</scope>
    <source>
        <strain evidence="15">JCM 19294</strain>
    </source>
</reference>
<keyword evidence="6 14" id="KW-0349">Heme</keyword>
<sequence>MELEPVLPDYFENFYGYIKSLHLIFVVTWFAALFYIPRLFVYQIEAHDKPEPNKTILLDQLKIMSRRLWFIIGWPSAILATTFAILLLLIRPYYLEQGWMHVKLAFVLALIIYHIKTNSILKELDKNVVKWTSNGMRLYNEGATLVLFAVVFLVILKSALNWIYGVIGLFALAVILMILFKIYKRYRKA</sequence>
<keyword evidence="5 14" id="KW-1003">Cell membrane</keyword>
<keyword evidence="10 14" id="KW-0560">Oxidoreductase</keyword>
<evidence type="ECO:0000256" key="9">
    <source>
        <dbReference type="ARBA" id="ARBA00022989"/>
    </source>
</evidence>
<dbReference type="EMBL" id="BBML01000002">
    <property type="protein sequence ID" value="GAK96508.1"/>
    <property type="molecule type" value="Genomic_DNA"/>
</dbReference>
<evidence type="ECO:0000256" key="1">
    <source>
        <dbReference type="ARBA" id="ARBA00004651"/>
    </source>
</evidence>
<dbReference type="InterPro" id="IPR005265">
    <property type="entry name" value="HemJ-like"/>
</dbReference>
<dbReference type="EC" id="1.3.99.-" evidence="14"/>
<keyword evidence="9 14" id="KW-1133">Transmembrane helix</keyword>
<dbReference type="PANTHER" id="PTHR40255:SF1">
    <property type="entry name" value="PROTOPORPHYRINOGEN IX OXIDASE"/>
    <property type="match status" value="1"/>
</dbReference>
<evidence type="ECO:0000256" key="7">
    <source>
        <dbReference type="ARBA" id="ARBA00022692"/>
    </source>
</evidence>
<evidence type="ECO:0000256" key="5">
    <source>
        <dbReference type="ARBA" id="ARBA00022475"/>
    </source>
</evidence>
<gene>
    <name evidence="15" type="ORF">JCM19294_2021</name>
</gene>
<comment type="catalytic activity">
    <reaction evidence="13 14">
        <text>protoporphyrinogen IX + 3 A = protoporphyrin IX + 3 AH2</text>
        <dbReference type="Rhea" id="RHEA:62000"/>
        <dbReference type="ChEBI" id="CHEBI:13193"/>
        <dbReference type="ChEBI" id="CHEBI:17499"/>
        <dbReference type="ChEBI" id="CHEBI:57306"/>
        <dbReference type="ChEBI" id="CHEBI:57307"/>
    </reaction>
</comment>
<evidence type="ECO:0000256" key="11">
    <source>
        <dbReference type="ARBA" id="ARBA00023004"/>
    </source>
</evidence>
<name>A0A090Q466_9FLAO</name>
<comment type="function">
    <text evidence="14">Catalyzes the oxidation of protoporphyrinogen IX to protoporphyrin IX.</text>
</comment>
<evidence type="ECO:0000256" key="8">
    <source>
        <dbReference type="ARBA" id="ARBA00022723"/>
    </source>
</evidence>
<dbReference type="PANTHER" id="PTHR40255">
    <property type="entry name" value="UPF0093 MEMBRANE PROTEIN SLR1790"/>
    <property type="match status" value="1"/>
</dbReference>
<comment type="subunit">
    <text evidence="14">Homodimer.</text>
</comment>
<keyword evidence="16" id="KW-1185">Reference proteome</keyword>
<feature type="transmembrane region" description="Helical" evidence="14">
    <location>
        <begin position="162"/>
        <end position="183"/>
    </location>
</feature>
<dbReference type="GO" id="GO:0006782">
    <property type="term" value="P:protoporphyrinogen IX biosynthetic process"/>
    <property type="evidence" value="ECO:0007669"/>
    <property type="project" value="UniProtKB-UniRule"/>
</dbReference>
<evidence type="ECO:0000256" key="4">
    <source>
        <dbReference type="ARBA" id="ARBA00017504"/>
    </source>
</evidence>
<dbReference type="GO" id="GO:0046872">
    <property type="term" value="F:metal ion binding"/>
    <property type="evidence" value="ECO:0007669"/>
    <property type="project" value="UniProtKB-KW"/>
</dbReference>
<dbReference type="STRING" id="319236.BST91_07780"/>
<keyword evidence="7 14" id="KW-0812">Transmembrane</keyword>
<evidence type="ECO:0000313" key="16">
    <source>
        <dbReference type="Proteomes" id="UP000029221"/>
    </source>
</evidence>
<dbReference type="OrthoDB" id="9800824at2"/>
<dbReference type="GO" id="GO:0005886">
    <property type="term" value="C:plasma membrane"/>
    <property type="evidence" value="ECO:0007669"/>
    <property type="project" value="UniProtKB-SubCell"/>
</dbReference>
<comment type="cofactor">
    <cofactor evidence="14">
        <name>heme b</name>
        <dbReference type="ChEBI" id="CHEBI:60344"/>
    </cofactor>
    <text evidence="14">Binds 1 heme b (iron(II)-protoporphyrin IX) group per subunit.</text>
</comment>
<keyword evidence="11 14" id="KW-0408">Iron</keyword>
<dbReference type="AlphaFoldDB" id="A0A090Q466"/>
<feature type="transmembrane region" description="Helical" evidence="14">
    <location>
        <begin position="100"/>
        <end position="117"/>
    </location>
</feature>
<evidence type="ECO:0000256" key="12">
    <source>
        <dbReference type="ARBA" id="ARBA00023136"/>
    </source>
</evidence>
<comment type="similarity">
    <text evidence="3 14">Belongs to the HemJ family.</text>
</comment>
<dbReference type="Proteomes" id="UP000029221">
    <property type="component" value="Unassembled WGS sequence"/>
</dbReference>
<comment type="pathway">
    <text evidence="2 14">Porphyrin-containing compound metabolism; protoporphyrin-IX biosynthesis; protoporphyrin-IX from protoporphyrinogen-IX: step 1/1.</text>
</comment>
<protein>
    <recommendedName>
        <fullName evidence="4 14">Protoporphyrinogen IX oxidase</fullName>
        <shortName evidence="14">PPO</shortName>
        <ecNumber evidence="14">1.3.99.-</ecNumber>
    </recommendedName>
</protein>
<evidence type="ECO:0000256" key="10">
    <source>
        <dbReference type="ARBA" id="ARBA00023002"/>
    </source>
</evidence>
<dbReference type="HAMAP" id="MF_02239">
    <property type="entry name" value="HemJ"/>
    <property type="match status" value="1"/>
</dbReference>
<feature type="transmembrane region" description="Helical" evidence="14">
    <location>
        <begin position="20"/>
        <end position="41"/>
    </location>
</feature>
<feature type="binding site" description="axial binding residue" evidence="14">
    <location>
        <position position="22"/>
    </location>
    <ligand>
        <name>heme</name>
        <dbReference type="ChEBI" id="CHEBI:30413"/>
    </ligand>
    <ligandPart>
        <name>Fe</name>
        <dbReference type="ChEBI" id="CHEBI:18248"/>
    </ligandPart>
</feature>
<evidence type="ECO:0000256" key="2">
    <source>
        <dbReference type="ARBA" id="ARBA00005073"/>
    </source>
</evidence>
<keyword evidence="12 14" id="KW-0472">Membrane</keyword>
<evidence type="ECO:0000256" key="14">
    <source>
        <dbReference type="HAMAP-Rule" id="MF_02239"/>
    </source>
</evidence>
<evidence type="ECO:0000313" key="15">
    <source>
        <dbReference type="EMBL" id="GAK96508.1"/>
    </source>
</evidence>